<gene>
    <name evidence="2" type="ORF">BD821_101198</name>
</gene>
<reference evidence="2 3" key="1">
    <citation type="submission" date="2018-02" db="EMBL/GenBank/DDBJ databases">
        <title>Genomic Encyclopedia of Archaeal and Bacterial Type Strains, Phase II (KMG-II): from individual species to whole genera.</title>
        <authorList>
            <person name="Goeker M."/>
        </authorList>
    </citation>
    <scope>NUCLEOTIDE SEQUENCE [LARGE SCALE GENOMIC DNA]</scope>
    <source>
        <strain evidence="2 3">DSM 15099</strain>
    </source>
</reference>
<keyword evidence="1" id="KW-1133">Transmembrane helix</keyword>
<keyword evidence="1" id="KW-0812">Transmembrane</keyword>
<accession>A0A2S6G0T7</accession>
<dbReference type="OrthoDB" id="1633470at2"/>
<dbReference type="InterPro" id="IPR010897">
    <property type="entry name" value="Spore_II_P"/>
</dbReference>
<dbReference type="RefSeq" id="WP_104408916.1">
    <property type="nucleotide sequence ID" value="NZ_PTIS01000001.1"/>
</dbReference>
<keyword evidence="1" id="KW-0472">Membrane</keyword>
<comment type="caution">
    <text evidence="2">The sequence shown here is derived from an EMBL/GenBank/DDBJ whole genome shotgun (WGS) entry which is preliminary data.</text>
</comment>
<dbReference type="Proteomes" id="UP000239863">
    <property type="component" value="Unassembled WGS sequence"/>
</dbReference>
<protein>
    <submittedName>
        <fullName evidence="2">Stage II sporulation protein P</fullName>
    </submittedName>
</protein>
<evidence type="ECO:0000256" key="1">
    <source>
        <dbReference type="SAM" id="Phobius"/>
    </source>
</evidence>
<proteinExistence type="predicted"/>
<evidence type="ECO:0000313" key="2">
    <source>
        <dbReference type="EMBL" id="PPK49537.1"/>
    </source>
</evidence>
<dbReference type="NCBIfam" id="TIGR02867">
    <property type="entry name" value="spore_II_P"/>
    <property type="match status" value="1"/>
</dbReference>
<feature type="transmembrane region" description="Helical" evidence="1">
    <location>
        <begin position="12"/>
        <end position="32"/>
    </location>
</feature>
<dbReference type="EMBL" id="PTIS01000001">
    <property type="protein sequence ID" value="PPK49537.1"/>
    <property type="molecule type" value="Genomic_DNA"/>
</dbReference>
<organism evidence="2 3">
    <name type="scientific">Clostridium algidicarnis DSM 15099</name>
    <dbReference type="NCBI Taxonomy" id="1121295"/>
    <lineage>
        <taxon>Bacteria</taxon>
        <taxon>Bacillati</taxon>
        <taxon>Bacillota</taxon>
        <taxon>Clostridia</taxon>
        <taxon>Eubacteriales</taxon>
        <taxon>Clostridiaceae</taxon>
        <taxon>Clostridium</taxon>
    </lineage>
</organism>
<dbReference type="AlphaFoldDB" id="A0A2S6G0T7"/>
<sequence length="366" mass="41883">MKYYYTNVKEKIRKFYILIPMILFLLISMILLTKTIQGLGYNEKKGNMIYVQILNKSMPLVKELSFDSEDLVEENFSLKDKVLDTLGINRKDPINIISREIKYFSMLKSDDGKKTINLNKEISSFKLEDTSVSKLSEKEIQKGEQSNLASLKAYNPSLKKTLNSSKPEVLIYHTHTSERYTTDVESNSNDSMDENENVCAVGNELARELEENYGISVIHDKTVHNTTYTQSYSRSRETLTQYLNKYGDFKLIIDLHRDSVKSKNSVTVNLNGEDVTKIMFVMTEKNPHFDKNNAIVQNMIGNANELFPGFIRQGTNYNVGTRYFNQDLSNNAILIEVGARINKVEEATGSAKYTARLIAEYLNGKE</sequence>
<dbReference type="STRING" id="37659.GCA_000703125_02759"/>
<dbReference type="Pfam" id="PF07454">
    <property type="entry name" value="SpoIIP"/>
    <property type="match status" value="1"/>
</dbReference>
<name>A0A2S6G0T7_9CLOT</name>
<evidence type="ECO:0000313" key="3">
    <source>
        <dbReference type="Proteomes" id="UP000239863"/>
    </source>
</evidence>